<reference evidence="1" key="2">
    <citation type="submission" date="2019-11" db="EMBL/GenBank/DDBJ databases">
        <title>Improved Assembly of Tolypothrix boutellei genome.</title>
        <authorList>
            <person name="Sarangi A.N."/>
            <person name="Mukherjee M."/>
            <person name="Ghosh S."/>
            <person name="Singh D."/>
            <person name="Das A."/>
            <person name="Kant S."/>
            <person name="Prusty A."/>
            <person name="Tripathy S."/>
        </authorList>
    </citation>
    <scope>NUCLEOTIDE SEQUENCE</scope>
    <source>
        <strain evidence="1">VB521301</strain>
    </source>
</reference>
<dbReference type="AlphaFoldDB" id="A0A0C1NEK7"/>
<dbReference type="Pfam" id="PF04278">
    <property type="entry name" value="Tic22"/>
    <property type="match status" value="1"/>
</dbReference>
<evidence type="ECO:0000313" key="2">
    <source>
        <dbReference type="EMBL" id="KIE13247.1"/>
    </source>
</evidence>
<comment type="caution">
    <text evidence="2">The sequence shown here is derived from an EMBL/GenBank/DDBJ whole genome shotgun (WGS) entry which is preliminary data.</text>
</comment>
<dbReference type="PANTHER" id="PTHR33926:SF4">
    <property type="entry name" value="PROTEIN TIC 22, CHLOROPLASTIC"/>
    <property type="match status" value="1"/>
</dbReference>
<dbReference type="Gene3D" id="3.40.1350.100">
    <property type="match status" value="2"/>
</dbReference>
<dbReference type="InterPro" id="IPR007378">
    <property type="entry name" value="Tic22-like"/>
</dbReference>
<dbReference type="GO" id="GO:0015031">
    <property type="term" value="P:protein transport"/>
    <property type="evidence" value="ECO:0007669"/>
    <property type="project" value="InterPro"/>
</dbReference>
<dbReference type="OrthoDB" id="509198at2"/>
<evidence type="ECO:0000313" key="1">
    <source>
        <dbReference type="EMBL" id="KAF3887774.1"/>
    </source>
</evidence>
<proteinExistence type="predicted"/>
<evidence type="ECO:0000313" key="3">
    <source>
        <dbReference type="Proteomes" id="UP000029738"/>
    </source>
</evidence>
<organism evidence="2">
    <name type="scientific">Tolypothrix bouteillei VB521301</name>
    <dbReference type="NCBI Taxonomy" id="1479485"/>
    <lineage>
        <taxon>Bacteria</taxon>
        <taxon>Bacillati</taxon>
        <taxon>Cyanobacteriota</taxon>
        <taxon>Cyanophyceae</taxon>
        <taxon>Nostocales</taxon>
        <taxon>Tolypothrichaceae</taxon>
        <taxon>Tolypothrix</taxon>
    </lineage>
</organism>
<gene>
    <name evidence="2" type="ORF">DA73_0207705</name>
    <name evidence="1" type="ORF">DA73_0400021450</name>
</gene>
<protein>
    <recommendedName>
        <fullName evidence="4">Tic22 family protein</fullName>
    </recommendedName>
</protein>
<evidence type="ECO:0008006" key="4">
    <source>
        <dbReference type="Google" id="ProtNLM"/>
    </source>
</evidence>
<accession>A0A0C1NEK7</accession>
<dbReference type="STRING" id="1479485.DA73_0207705"/>
<dbReference type="EMBL" id="JHEG02000019">
    <property type="protein sequence ID" value="KIE13247.1"/>
    <property type="molecule type" value="Genomic_DNA"/>
</dbReference>
<dbReference type="RefSeq" id="WP_050045314.1">
    <property type="nucleotide sequence ID" value="NZ_JHEG04000001.1"/>
</dbReference>
<dbReference type="Proteomes" id="UP000029738">
    <property type="component" value="Unassembled WGS sequence"/>
</dbReference>
<keyword evidence="3" id="KW-1185">Reference proteome</keyword>
<dbReference type="EMBL" id="JHEG04000001">
    <property type="protein sequence ID" value="KAF3887774.1"/>
    <property type="molecule type" value="Genomic_DNA"/>
</dbReference>
<reference evidence="2" key="1">
    <citation type="journal article" date="2015" name="Genome Announc.">
        <title>Draft Genome Sequence of Tolypothrix boutellei Strain VB521301.</title>
        <authorList>
            <person name="Chandrababunaidu M.M."/>
            <person name="Singh D."/>
            <person name="Sen D."/>
            <person name="Bhan S."/>
            <person name="Das S."/>
            <person name="Gupta A."/>
            <person name="Adhikary S.P."/>
            <person name="Tripathy S."/>
        </authorList>
    </citation>
    <scope>NUCLEOTIDE SEQUENCE</scope>
    <source>
        <strain evidence="2">VB521301</strain>
    </source>
</reference>
<sequence>MKSLVRWSTTVTLVGSTLLATILSGAVPVLALTEQQIKEKLDPVPVFLITNNKGVPLTRTVPANAQNGQNAPKKDVAVTDVFMNGQEAQAFVNQLRNAKGSDPKMAEIVKSLQVTPVPLGLIYQRLRDGANKPDRPVFAFQPGKQDLEGAMTLLRQSGKNVQQFPSVPVFIVRSPEKGYVSVKRKADNKEMIPLFLSKKDAQGLLEQVKAQVPKADIQVVDIDNVIKTLREKNDAWLSQVAIVPSSDSMQYVVTKQGTTKPAAAPAPKK</sequence>
<name>A0A0C1NEK7_9CYAN</name>
<dbReference type="PANTHER" id="PTHR33926">
    <property type="entry name" value="PROTEIN TIC 22, CHLOROPLASTIC"/>
    <property type="match status" value="1"/>
</dbReference>